<feature type="region of interest" description="Disordered" evidence="1">
    <location>
        <begin position="201"/>
        <end position="223"/>
    </location>
</feature>
<dbReference type="AlphaFoldDB" id="A0AA96WMI3"/>
<dbReference type="NCBIfam" id="NF038122">
    <property type="entry name" value="metallo_LGF"/>
    <property type="match status" value="1"/>
</dbReference>
<evidence type="ECO:0000256" key="1">
    <source>
        <dbReference type="SAM" id="MobiDB-lite"/>
    </source>
</evidence>
<evidence type="ECO:0000313" key="2">
    <source>
        <dbReference type="EMBL" id="WNZ27805.1"/>
    </source>
</evidence>
<dbReference type="Gene3D" id="3.40.390.10">
    <property type="entry name" value="Collagenase (Catalytic Domain)"/>
    <property type="match status" value="1"/>
</dbReference>
<reference evidence="2" key="1">
    <citation type="submission" date="2020-05" db="EMBL/GenBank/DDBJ databases">
        <authorList>
            <person name="Zhu T."/>
            <person name="Keshari N."/>
            <person name="Lu X."/>
        </authorList>
    </citation>
    <scope>NUCLEOTIDE SEQUENCE</scope>
    <source>
        <strain evidence="2">NK1-12</strain>
    </source>
</reference>
<dbReference type="RefSeq" id="WP_316436297.1">
    <property type="nucleotide sequence ID" value="NZ_CP053587.1"/>
</dbReference>
<feature type="region of interest" description="Disordered" evidence="1">
    <location>
        <begin position="428"/>
        <end position="453"/>
    </location>
</feature>
<dbReference type="EMBL" id="CP053587">
    <property type="protein sequence ID" value="WNZ27805.1"/>
    <property type="molecule type" value="Genomic_DNA"/>
</dbReference>
<feature type="compositionally biased region" description="Low complexity" evidence="1">
    <location>
        <begin position="430"/>
        <end position="447"/>
    </location>
</feature>
<sequence length="514" mass="54592">MNIVFTYGPGTTLEQMVAFETAGRLWSTYFTDDVTVNIYVEPSSTLPTGVAGGALMGIEADQSYSTWRTQLAADRKSADDQTVHQNLPSNTNSFTAWVNQIGPDGMTSNKLEQSSNTLNLSRANAKALGMRNPQDGGLDGYILMNDQLTSLGLNWNYELNGTPPANSIDFFSVAVHEIGHVLGFYSGVDPSGWQLTPIAGFGDDDDDDDDNGTGTVELDPRGPLKNATSLDMMRFSNEGKLDLVVGGSPFFSINGGTTKNADFATGVDRSLGGDGYQASHWKSSGGGLGIMEPDIDLGSRRNVTGLDRRGFDVIGWDPGTASVDLLALQTQAKQFLAQRLGVTVAQLEANPALAQQLTQDRSQDVAFMVEQSQIYEWRRSRRARSSGWWHEFNTANPAAATADTANAPANNLATGWTGIAVTEPDGLINGLSSSSGSQPPLPQQGSLETSSVTPLPLNLPLNSDLLNSALTSSDLSDATSLSFGQKGLTAIEALDPNYLIGSELIGSGVLSSAF</sequence>
<proteinExistence type="predicted"/>
<feature type="compositionally biased region" description="Acidic residues" evidence="1">
    <location>
        <begin position="202"/>
        <end position="211"/>
    </location>
</feature>
<gene>
    <name evidence="2" type="ORF">HJG54_33790</name>
</gene>
<protein>
    <submittedName>
        <fullName evidence="2">Uncharacterized protein</fullName>
    </submittedName>
</protein>
<dbReference type="SUPFAM" id="SSF55486">
    <property type="entry name" value="Metalloproteases ('zincins'), catalytic domain"/>
    <property type="match status" value="1"/>
</dbReference>
<accession>A0AA96WMI3</accession>
<dbReference type="InterPro" id="IPR024079">
    <property type="entry name" value="MetalloPept_cat_dom_sf"/>
</dbReference>
<name>A0AA96WMI3_9CYAN</name>
<dbReference type="GO" id="GO:0008237">
    <property type="term" value="F:metallopeptidase activity"/>
    <property type="evidence" value="ECO:0007669"/>
    <property type="project" value="InterPro"/>
</dbReference>
<organism evidence="2">
    <name type="scientific">Leptolyngbya sp. NK1-12</name>
    <dbReference type="NCBI Taxonomy" id="2547451"/>
    <lineage>
        <taxon>Bacteria</taxon>
        <taxon>Bacillati</taxon>
        <taxon>Cyanobacteriota</taxon>
        <taxon>Cyanophyceae</taxon>
        <taxon>Leptolyngbyales</taxon>
        <taxon>Leptolyngbyaceae</taxon>
        <taxon>Leptolyngbya group</taxon>
        <taxon>Leptolyngbya</taxon>
    </lineage>
</organism>